<gene>
    <name evidence="1" type="ORF">A2Z22_04180</name>
</gene>
<dbReference type="AlphaFoldDB" id="A0A1F7X7Z1"/>
<protein>
    <submittedName>
        <fullName evidence="1">Uncharacterized protein</fullName>
    </submittedName>
</protein>
<accession>A0A1F7X7Z1</accession>
<name>A0A1F7X7Z1_9BACT</name>
<comment type="caution">
    <text evidence="1">The sequence shown here is derived from an EMBL/GenBank/DDBJ whole genome shotgun (WGS) entry which is preliminary data.</text>
</comment>
<dbReference type="EMBL" id="MGFS01000027">
    <property type="protein sequence ID" value="OGM11033.1"/>
    <property type="molecule type" value="Genomic_DNA"/>
</dbReference>
<evidence type="ECO:0000313" key="1">
    <source>
        <dbReference type="EMBL" id="OGM11033.1"/>
    </source>
</evidence>
<organism evidence="1 2">
    <name type="scientific">Candidatus Woesebacteria bacterium RBG_16_34_12</name>
    <dbReference type="NCBI Taxonomy" id="1802480"/>
    <lineage>
        <taxon>Bacteria</taxon>
        <taxon>Candidatus Woeseibacteriota</taxon>
    </lineage>
</organism>
<proteinExistence type="predicted"/>
<dbReference type="Proteomes" id="UP000177053">
    <property type="component" value="Unassembled WGS sequence"/>
</dbReference>
<sequence>MALLKEIQQPEIDKPDLRNFLAVRKTRLDWIRCVAPQLGMDSQKLILHETLTNIVGDDDVFLWGRNFFDADFAMRAKQELLGHLDLEANTVEITPDMSHKIREVHNAVSQLDWSQEDQFKKAVTVWKSMRDFFKNQMESDPYLKEIGGYYDSVSSELNVHWRIFLTGLSSYSNVT</sequence>
<reference evidence="1 2" key="1">
    <citation type="journal article" date="2016" name="Nat. Commun.">
        <title>Thousands of microbial genomes shed light on interconnected biogeochemical processes in an aquifer system.</title>
        <authorList>
            <person name="Anantharaman K."/>
            <person name="Brown C.T."/>
            <person name="Hug L.A."/>
            <person name="Sharon I."/>
            <person name="Castelle C.J."/>
            <person name="Probst A.J."/>
            <person name="Thomas B.C."/>
            <person name="Singh A."/>
            <person name="Wilkins M.J."/>
            <person name="Karaoz U."/>
            <person name="Brodie E.L."/>
            <person name="Williams K.H."/>
            <person name="Hubbard S.S."/>
            <person name="Banfield J.F."/>
        </authorList>
    </citation>
    <scope>NUCLEOTIDE SEQUENCE [LARGE SCALE GENOMIC DNA]</scope>
</reference>
<evidence type="ECO:0000313" key="2">
    <source>
        <dbReference type="Proteomes" id="UP000177053"/>
    </source>
</evidence>